<reference evidence="1 2" key="1">
    <citation type="submission" date="2015-01" db="EMBL/GenBank/DDBJ databases">
        <title>Draft genome of the acidophilic iron oxidizer Ferrimicrobium acidiphilum strain T23.</title>
        <authorList>
            <person name="Poehlein A."/>
            <person name="Eisen S."/>
            <person name="Schloemann M."/>
            <person name="Johnson B.D."/>
            <person name="Daniel R."/>
            <person name="Muehling M."/>
        </authorList>
    </citation>
    <scope>NUCLEOTIDE SEQUENCE [LARGE SCALE GENOMIC DNA]</scope>
    <source>
        <strain evidence="1 2">T23</strain>
    </source>
</reference>
<dbReference type="STRING" id="1121877.FEAC_26970"/>
<protein>
    <submittedName>
        <fullName evidence="1">Uncharacterized protein</fullName>
    </submittedName>
</protein>
<sequence>MLKWIRKNPVVMGVGTLAIAGLVVTAATSGGFSPTSSFSSNCGYGGTACPTPPPATTTPASGYHLVGADGGIFNFGNAGFYGNTYTLGLTGLTGSHPLNGPIAGVAENPNGGGYWMVGADGGVFNFGNAGFYGSTYSLGLTGLTGSHPLGSPVVGIAPTPDGKGYWLVTKAGFVYAFGDAKFYGDTFSYGLTGLSGSHPLNAPIVGIAAAPSGTGYWLVAADGGVFNFGSTGFHGTTYSLGLTGLTGSHPLNAPIVGIASTESGNGYWLVAADGGIFNFGNAGFDGSTYSYGLTGLTGSHPLNAPIVGIVPTANSGGYWMVGKDGGIFNFGNAGFYGSTYSYGLTGLTGSHPLSAPIVGFAD</sequence>
<proteinExistence type="predicted"/>
<keyword evidence="2" id="KW-1185">Reference proteome</keyword>
<gene>
    <name evidence="1" type="ORF">FEAC_26970</name>
</gene>
<evidence type="ECO:0000313" key="1">
    <source>
        <dbReference type="EMBL" id="KJE75556.1"/>
    </source>
</evidence>
<dbReference type="Proteomes" id="UP000032336">
    <property type="component" value="Unassembled WGS sequence"/>
</dbReference>
<dbReference type="PATRIC" id="fig|1121877.4.peg.3023"/>
<evidence type="ECO:0000313" key="2">
    <source>
        <dbReference type="Proteomes" id="UP000032336"/>
    </source>
</evidence>
<accession>A0A0D8FQZ3</accession>
<name>A0A0D8FQZ3_9ACTN</name>
<dbReference type="RefSeq" id="WP_052566388.1">
    <property type="nucleotide sequence ID" value="NZ_JXUW01000036.1"/>
</dbReference>
<organism evidence="1 2">
    <name type="scientific">Ferrimicrobium acidiphilum DSM 19497</name>
    <dbReference type="NCBI Taxonomy" id="1121877"/>
    <lineage>
        <taxon>Bacteria</taxon>
        <taxon>Bacillati</taxon>
        <taxon>Actinomycetota</taxon>
        <taxon>Acidimicrobiia</taxon>
        <taxon>Acidimicrobiales</taxon>
        <taxon>Acidimicrobiaceae</taxon>
        <taxon>Ferrimicrobium</taxon>
    </lineage>
</organism>
<dbReference type="SUPFAM" id="SSF101898">
    <property type="entry name" value="NHL repeat"/>
    <property type="match status" value="1"/>
</dbReference>
<dbReference type="GeneID" id="78373694"/>
<dbReference type="EMBL" id="JXUW01000036">
    <property type="protein sequence ID" value="KJE75556.1"/>
    <property type="molecule type" value="Genomic_DNA"/>
</dbReference>
<comment type="caution">
    <text evidence="1">The sequence shown here is derived from an EMBL/GenBank/DDBJ whole genome shotgun (WGS) entry which is preliminary data.</text>
</comment>
<dbReference type="AlphaFoldDB" id="A0A0D8FQZ3"/>